<dbReference type="RefSeq" id="WP_167311728.1">
    <property type="nucleotide sequence ID" value="NZ_CAWPGR010000006.1"/>
</dbReference>
<dbReference type="GO" id="GO:0006259">
    <property type="term" value="P:DNA metabolic process"/>
    <property type="evidence" value="ECO:0007669"/>
    <property type="project" value="InterPro"/>
</dbReference>
<feature type="region of interest" description="Disordered" evidence="1">
    <location>
        <begin position="218"/>
        <end position="253"/>
    </location>
</feature>
<dbReference type="EMBL" id="JAASAI010000014">
    <property type="protein sequence ID" value="NIL23505.1"/>
    <property type="molecule type" value="Genomic_DNA"/>
</dbReference>
<comment type="caution">
    <text evidence="2">The sequence shown here is derived from an EMBL/GenBank/DDBJ whole genome shotgun (WGS) entry which is preliminary data.</text>
</comment>
<proteinExistence type="predicted"/>
<name>A0AA44I0J4_YERMO</name>
<reference evidence="2" key="1">
    <citation type="submission" date="2020-03" db="EMBL/GenBank/DDBJ databases">
        <authorList>
            <person name="Kislichkina A."/>
            <person name="Dentovskaya S."/>
            <person name="Shaikhutdinov R."/>
            <person name="Ivanov S."/>
            <person name="Sizova A."/>
            <person name="Solomentsev V."/>
            <person name="Bogun A."/>
        </authorList>
    </citation>
    <scope>NUCLEOTIDE SEQUENCE</scope>
    <source>
        <strain evidence="2">SCPM-O-B-7610</strain>
    </source>
</reference>
<sequence length="386" mass="42792">MSDLTVMNQQHPSTMAASSAIFNVQALSQLTAFAELMSGSTVTVPAHFVGKPADCMAVVMQAMQWGMNPYAVAQKTYLVNGVLGYEAQLVNAVVTSSTAIHGRFHYKYEGDWSRCTKSREVVEKKTGSRGNYEVTKRVRDWSDEDEQGLSIQVGAILRGETEITWGEPVYMAGVITRNSPLWVSNPKQQIAYLAVKYWARLYCPEVILGVYTPDEVEQRTERDVSPPAQRASISQMSGNQGNVVAEQPSSGEEVKQESAVIDATNSGSDEANSNYETLAAEFRESIDKLQTLDSAKDLRVEIEDIKQQLGNSLYTELKGKAVKKYHQIDARNYIEAAVNSLDLGRDSRAADFAKVEQDLKARKSKLGDELFDGFTLTLDDLRVEFN</sequence>
<gene>
    <name evidence="2" type="ORF">HB991_13420</name>
</gene>
<organism evidence="2 3">
    <name type="scientific">Yersinia mollaretii</name>
    <dbReference type="NCBI Taxonomy" id="33060"/>
    <lineage>
        <taxon>Bacteria</taxon>
        <taxon>Pseudomonadati</taxon>
        <taxon>Pseudomonadota</taxon>
        <taxon>Gammaproteobacteria</taxon>
        <taxon>Enterobacterales</taxon>
        <taxon>Yersiniaceae</taxon>
        <taxon>Yersinia</taxon>
    </lineage>
</organism>
<evidence type="ECO:0000313" key="2">
    <source>
        <dbReference type="EMBL" id="NIL23505.1"/>
    </source>
</evidence>
<accession>A0AA44I0J4</accession>
<dbReference type="Pfam" id="PF03837">
    <property type="entry name" value="RecT"/>
    <property type="match status" value="1"/>
</dbReference>
<evidence type="ECO:0000256" key="1">
    <source>
        <dbReference type="SAM" id="MobiDB-lite"/>
    </source>
</evidence>
<dbReference type="GO" id="GO:0003677">
    <property type="term" value="F:DNA binding"/>
    <property type="evidence" value="ECO:0007669"/>
    <property type="project" value="InterPro"/>
</dbReference>
<dbReference type="Proteomes" id="UP000712947">
    <property type="component" value="Unassembled WGS sequence"/>
</dbReference>
<dbReference type="InterPro" id="IPR018330">
    <property type="entry name" value="RecT_fam"/>
</dbReference>
<evidence type="ECO:0000313" key="3">
    <source>
        <dbReference type="Proteomes" id="UP000712947"/>
    </source>
</evidence>
<protein>
    <submittedName>
        <fullName evidence="2">Recombinase RecT</fullName>
    </submittedName>
</protein>
<feature type="compositionally biased region" description="Polar residues" evidence="1">
    <location>
        <begin position="231"/>
        <end position="250"/>
    </location>
</feature>
<dbReference type="AlphaFoldDB" id="A0AA44I0J4"/>